<dbReference type="GO" id="GO:0042760">
    <property type="term" value="P:very long-chain fatty acid catabolic process"/>
    <property type="evidence" value="ECO:0007669"/>
    <property type="project" value="TreeGrafter"/>
</dbReference>
<dbReference type="GO" id="GO:0016887">
    <property type="term" value="F:ATP hydrolysis activity"/>
    <property type="evidence" value="ECO:0007669"/>
    <property type="project" value="InterPro"/>
</dbReference>
<organism evidence="10">
    <name type="scientific">Rhizopus microsporus var. microsporus</name>
    <dbReference type="NCBI Taxonomy" id="86635"/>
    <lineage>
        <taxon>Eukaryota</taxon>
        <taxon>Fungi</taxon>
        <taxon>Fungi incertae sedis</taxon>
        <taxon>Mucoromycota</taxon>
        <taxon>Mucoromycotina</taxon>
        <taxon>Mucoromycetes</taxon>
        <taxon>Mucorales</taxon>
        <taxon>Mucorineae</taxon>
        <taxon>Rhizopodaceae</taxon>
        <taxon>Rhizopus</taxon>
    </lineage>
</organism>
<keyword evidence="2" id="KW-0813">Transport</keyword>
<keyword evidence="3 8" id="KW-0812">Transmembrane</keyword>
<evidence type="ECO:0000256" key="1">
    <source>
        <dbReference type="ARBA" id="ARBA00008575"/>
    </source>
</evidence>
<dbReference type="GO" id="GO:0005324">
    <property type="term" value="F:long-chain fatty acid transmembrane transporter activity"/>
    <property type="evidence" value="ECO:0007669"/>
    <property type="project" value="TreeGrafter"/>
</dbReference>
<dbReference type="GO" id="GO:0005524">
    <property type="term" value="F:ATP binding"/>
    <property type="evidence" value="ECO:0007669"/>
    <property type="project" value="UniProtKB-KW"/>
</dbReference>
<name>A0A1X0RBF6_RHIZD</name>
<feature type="transmembrane region" description="Helical" evidence="8">
    <location>
        <begin position="207"/>
        <end position="225"/>
    </location>
</feature>
<dbReference type="GO" id="GO:0006635">
    <property type="term" value="P:fatty acid beta-oxidation"/>
    <property type="evidence" value="ECO:0007669"/>
    <property type="project" value="TreeGrafter"/>
</dbReference>
<feature type="transmembrane region" description="Helical" evidence="8">
    <location>
        <begin position="352"/>
        <end position="371"/>
    </location>
</feature>
<dbReference type="PANTHER" id="PTHR11384">
    <property type="entry name" value="ATP-BINDING CASSETTE, SUB-FAMILY D MEMBER"/>
    <property type="match status" value="1"/>
</dbReference>
<evidence type="ECO:0000313" key="10">
    <source>
        <dbReference type="EMBL" id="ORE09380.1"/>
    </source>
</evidence>
<dbReference type="GO" id="GO:0015910">
    <property type="term" value="P:long-chain fatty acid import into peroxisome"/>
    <property type="evidence" value="ECO:0007669"/>
    <property type="project" value="TreeGrafter"/>
</dbReference>
<evidence type="ECO:0000256" key="3">
    <source>
        <dbReference type="ARBA" id="ARBA00022692"/>
    </source>
</evidence>
<dbReference type="InterPro" id="IPR036640">
    <property type="entry name" value="ABC1_TM_sf"/>
</dbReference>
<dbReference type="VEuPathDB" id="FungiDB:BCV72DRAFT_260813"/>
<reference evidence="10" key="1">
    <citation type="journal article" date="2016" name="Proc. Natl. Acad. Sci. U.S.A.">
        <title>Lipid metabolic changes in an early divergent fungus govern the establishment of a mutualistic symbiosis with endobacteria.</title>
        <authorList>
            <person name="Lastovetsky O.A."/>
            <person name="Gaspar M.L."/>
            <person name="Mondo S.J."/>
            <person name="LaButti K.M."/>
            <person name="Sandor L."/>
            <person name="Grigoriev I.V."/>
            <person name="Henry S.A."/>
            <person name="Pawlowska T.E."/>
        </authorList>
    </citation>
    <scope>NUCLEOTIDE SEQUENCE [LARGE SCALE GENOMIC DNA]</scope>
    <source>
        <strain evidence="10">ATCC 52814</strain>
    </source>
</reference>
<dbReference type="GO" id="GO:0140359">
    <property type="term" value="F:ABC-type transporter activity"/>
    <property type="evidence" value="ECO:0007669"/>
    <property type="project" value="InterPro"/>
</dbReference>
<dbReference type="PROSITE" id="PS50893">
    <property type="entry name" value="ABC_TRANSPORTER_2"/>
    <property type="match status" value="1"/>
</dbReference>
<evidence type="ECO:0000256" key="5">
    <source>
        <dbReference type="ARBA" id="ARBA00022840"/>
    </source>
</evidence>
<dbReference type="GO" id="GO:0005778">
    <property type="term" value="C:peroxisomal membrane"/>
    <property type="evidence" value="ECO:0007669"/>
    <property type="project" value="TreeGrafter"/>
</dbReference>
<dbReference type="InterPro" id="IPR050835">
    <property type="entry name" value="ABC_transporter_sub-D"/>
</dbReference>
<keyword evidence="6 8" id="KW-1133">Transmembrane helix</keyword>
<dbReference type="GO" id="GO:0007031">
    <property type="term" value="P:peroxisome organization"/>
    <property type="evidence" value="ECO:0007669"/>
    <property type="project" value="TreeGrafter"/>
</dbReference>
<comment type="similarity">
    <text evidence="1">Belongs to the ABC transporter superfamily. ABCD family. Peroxisomal fatty acyl CoA transporter (TC 3.A.1.203) subfamily.</text>
</comment>
<dbReference type="SUPFAM" id="SSF52540">
    <property type="entry name" value="P-loop containing nucleoside triphosphate hydrolases"/>
    <property type="match status" value="1"/>
</dbReference>
<evidence type="ECO:0000256" key="2">
    <source>
        <dbReference type="ARBA" id="ARBA00022448"/>
    </source>
</evidence>
<dbReference type="InterPro" id="IPR003593">
    <property type="entry name" value="AAA+_ATPase"/>
</dbReference>
<dbReference type="EMBL" id="KV921876">
    <property type="protein sequence ID" value="ORE09380.1"/>
    <property type="molecule type" value="Genomic_DNA"/>
</dbReference>
<dbReference type="AlphaFoldDB" id="A0A1X0RBF6"/>
<dbReference type="CDD" id="cd03223">
    <property type="entry name" value="ABCD_peroxisomal_ALDP"/>
    <property type="match status" value="1"/>
</dbReference>
<proteinExistence type="inferred from homology"/>
<dbReference type="Pfam" id="PF06472">
    <property type="entry name" value="ABC_membrane_2"/>
    <property type="match status" value="1"/>
</dbReference>
<gene>
    <name evidence="10" type="ORF">BCV72DRAFT_260813</name>
</gene>
<feature type="transmembrane region" description="Helical" evidence="8">
    <location>
        <begin position="66"/>
        <end position="85"/>
    </location>
</feature>
<evidence type="ECO:0000256" key="4">
    <source>
        <dbReference type="ARBA" id="ARBA00022741"/>
    </source>
</evidence>
<keyword evidence="4" id="KW-0547">Nucleotide-binding</keyword>
<evidence type="ECO:0000256" key="6">
    <source>
        <dbReference type="ARBA" id="ARBA00022989"/>
    </source>
</evidence>
<dbReference type="InterPro" id="IPR003439">
    <property type="entry name" value="ABC_transporter-like_ATP-bd"/>
</dbReference>
<evidence type="ECO:0000256" key="8">
    <source>
        <dbReference type="SAM" id="Phobius"/>
    </source>
</evidence>
<keyword evidence="10" id="KW-0378">Hydrolase</keyword>
<evidence type="ECO:0000256" key="7">
    <source>
        <dbReference type="ARBA" id="ARBA00023136"/>
    </source>
</evidence>
<dbReference type="SMART" id="SM00382">
    <property type="entry name" value="AAA"/>
    <property type="match status" value="1"/>
</dbReference>
<dbReference type="Gene3D" id="3.40.50.300">
    <property type="entry name" value="P-loop containing nucleotide triphosphate hydrolases"/>
    <property type="match status" value="1"/>
</dbReference>
<accession>A0A1X0RBF6</accession>
<feature type="transmembrane region" description="Helical" evidence="8">
    <location>
        <begin position="105"/>
        <end position="126"/>
    </location>
</feature>
<sequence length="643" mass="73891">MRISDSLDEPLLENPSKPITRPLSSSQYRFDRLFLKRFHRLLRILFNTKRLRAWSTTKEARKHSVFWLYITFVCIGIGYEIIVYFVGLIPSNFYTILTSRDLAGFIRYIPTCLLLVFAVATCKSLLKFMGELFAIKTRRLLTVHLQHRYIKSKMVYNLLMNQYVDNPDQRITQDVDKFAETLQQIITNLIIAPLMAIYYTYKCWAVTGFFGPLAVLVYFLIGSLLSRRLIQPIVNAVFYKELQEGNFRYLHVRLRQYVESIAFCDGEKEEHDRADQSLNTLLTYQRSIVNNGLFLNSKEYNLPHCVNNVDCFILVANESFSYLGSIISYFLVAIPIFTGALDGKDAGDLSSIISQSSFVIMYLIFLFSTILQQSTKLSDLAGYTARIGELLEALDQVIENLENVEIDHPHHFDNGCDHIEFDHVTLYSPSRKLIVRDLCITIQPGHHVVFTGSNGRGKTSILRALAGLWPSSEGTVRVPKDILFLPQIPYLVEGSLRNQLGYPSGQCTDESILSNLEKVRLSHLAGMLESFDTCYGQEWYKMLSPGEQQKLVFARIFYANPRFVGKYILQHTYTLRSKLFLVLDEATNAMDEESAEHLYRLLLESGITIISVTHQPSIIKYHHTEVHLEFNGEYRIRQINSSS</sequence>
<dbReference type="PROSITE" id="PS00211">
    <property type="entry name" value="ABC_TRANSPORTER_1"/>
    <property type="match status" value="1"/>
</dbReference>
<dbReference type="PANTHER" id="PTHR11384:SF59">
    <property type="entry name" value="LYSOSOMAL COBALAMIN TRANSPORTER ABCD4"/>
    <property type="match status" value="1"/>
</dbReference>
<dbReference type="SUPFAM" id="SSF90123">
    <property type="entry name" value="ABC transporter transmembrane region"/>
    <property type="match status" value="1"/>
</dbReference>
<dbReference type="InterPro" id="IPR011527">
    <property type="entry name" value="ABC1_TM_dom"/>
</dbReference>
<feature type="transmembrane region" description="Helical" evidence="8">
    <location>
        <begin position="185"/>
        <end position="201"/>
    </location>
</feature>
<feature type="domain" description="ABC transporter" evidence="9">
    <location>
        <begin position="419"/>
        <end position="639"/>
    </location>
</feature>
<dbReference type="Gene3D" id="1.20.1560.10">
    <property type="entry name" value="ABC transporter type 1, transmembrane domain"/>
    <property type="match status" value="1"/>
</dbReference>
<feature type="transmembrane region" description="Helical" evidence="8">
    <location>
        <begin position="320"/>
        <end position="340"/>
    </location>
</feature>
<keyword evidence="5" id="KW-0067">ATP-binding</keyword>
<protein>
    <submittedName>
        <fullName evidence="10">P-loop containing nucleoside triphosphate hydrolase protein</fullName>
    </submittedName>
</protein>
<evidence type="ECO:0000259" key="9">
    <source>
        <dbReference type="PROSITE" id="PS50893"/>
    </source>
</evidence>
<dbReference type="InterPro" id="IPR027417">
    <property type="entry name" value="P-loop_NTPase"/>
</dbReference>
<keyword evidence="7 8" id="KW-0472">Membrane</keyword>
<dbReference type="InterPro" id="IPR017871">
    <property type="entry name" value="ABC_transporter-like_CS"/>
</dbReference>
<dbReference type="Pfam" id="PF00005">
    <property type="entry name" value="ABC_tran"/>
    <property type="match status" value="1"/>
</dbReference>
<dbReference type="Proteomes" id="UP000242414">
    <property type="component" value="Unassembled WGS sequence"/>
</dbReference>
<dbReference type="OrthoDB" id="422637at2759"/>